<evidence type="ECO:0000256" key="1">
    <source>
        <dbReference type="ARBA" id="ARBA00004173"/>
    </source>
</evidence>
<evidence type="ECO:0000256" key="4">
    <source>
        <dbReference type="ARBA" id="ARBA00053669"/>
    </source>
</evidence>
<evidence type="ECO:0000256" key="3">
    <source>
        <dbReference type="ARBA" id="ARBA00023128"/>
    </source>
</evidence>
<dbReference type="GO" id="GO:0005739">
    <property type="term" value="C:mitochondrion"/>
    <property type="evidence" value="ECO:0007669"/>
    <property type="project" value="UniProtKB-SubCell"/>
</dbReference>
<dbReference type="GO" id="GO:0017148">
    <property type="term" value="P:negative regulation of translation"/>
    <property type="evidence" value="ECO:0007669"/>
    <property type="project" value="TreeGrafter"/>
</dbReference>
<comment type="subcellular location">
    <subcellularLocation>
        <location evidence="1">Mitochondrion</location>
    </subcellularLocation>
</comment>
<dbReference type="PANTHER" id="PTHR21043:SF0">
    <property type="entry name" value="MITOCHONDRIAL ASSEMBLY OF RIBOSOMAL LARGE SUBUNIT PROTEIN 1"/>
    <property type="match status" value="1"/>
</dbReference>
<dbReference type="AlphaFoldDB" id="A0A5A9N061"/>
<reference evidence="6 7" key="1">
    <citation type="journal article" date="2019" name="Mol. Ecol. Resour.">
        <title>Chromosome-level genome assembly of Triplophysa tibetana, a fish adapted to the harsh high-altitude environment of the Tibetan Plateau.</title>
        <authorList>
            <person name="Yang X."/>
            <person name="Liu H."/>
            <person name="Ma Z."/>
            <person name="Zou Y."/>
            <person name="Zou M."/>
            <person name="Mao Y."/>
            <person name="Li X."/>
            <person name="Wang H."/>
            <person name="Chen T."/>
            <person name="Wang W."/>
            <person name="Yang R."/>
        </authorList>
    </citation>
    <scope>NUCLEOTIDE SEQUENCE [LARGE SCALE GENOMIC DNA]</scope>
    <source>
        <strain evidence="6">TTIB1903HZAU</strain>
        <tissue evidence="6">Muscle</tissue>
    </source>
</reference>
<keyword evidence="7" id="KW-1185">Reference proteome</keyword>
<gene>
    <name evidence="6" type="ORF">E1301_Tti023092</name>
</gene>
<dbReference type="EMBL" id="SOYY01000024">
    <property type="protein sequence ID" value="KAA0702558.1"/>
    <property type="molecule type" value="Genomic_DNA"/>
</dbReference>
<dbReference type="GO" id="GO:0043023">
    <property type="term" value="F:ribosomal large subunit binding"/>
    <property type="evidence" value="ECO:0007669"/>
    <property type="project" value="TreeGrafter"/>
</dbReference>
<comment type="similarity">
    <text evidence="2">Belongs to the Iojap/RsfS family.</text>
</comment>
<organism evidence="6 7">
    <name type="scientific">Triplophysa tibetana</name>
    <dbReference type="NCBI Taxonomy" id="1572043"/>
    <lineage>
        <taxon>Eukaryota</taxon>
        <taxon>Metazoa</taxon>
        <taxon>Chordata</taxon>
        <taxon>Craniata</taxon>
        <taxon>Vertebrata</taxon>
        <taxon>Euteleostomi</taxon>
        <taxon>Actinopterygii</taxon>
        <taxon>Neopterygii</taxon>
        <taxon>Teleostei</taxon>
        <taxon>Ostariophysi</taxon>
        <taxon>Cypriniformes</taxon>
        <taxon>Nemacheilidae</taxon>
        <taxon>Triplophysa</taxon>
    </lineage>
</organism>
<dbReference type="NCBIfam" id="TIGR00090">
    <property type="entry name" value="rsfS_iojap_ybeB"/>
    <property type="match status" value="1"/>
</dbReference>
<evidence type="ECO:0000313" key="6">
    <source>
        <dbReference type="EMBL" id="KAA0702558.1"/>
    </source>
</evidence>
<dbReference type="SUPFAM" id="SSF81301">
    <property type="entry name" value="Nucleotidyltransferase"/>
    <property type="match status" value="1"/>
</dbReference>
<comment type="caution">
    <text evidence="6">The sequence shown here is derived from an EMBL/GenBank/DDBJ whole genome shotgun (WGS) entry which is preliminary data.</text>
</comment>
<keyword evidence="3" id="KW-0496">Mitochondrion</keyword>
<dbReference type="HAMAP" id="MF_01477">
    <property type="entry name" value="Iojap_RsfS"/>
    <property type="match status" value="1"/>
</dbReference>
<protein>
    <recommendedName>
        <fullName evidence="5">Mitochondrial assembly of ribosomal large subunit protein 1</fullName>
    </recommendedName>
</protein>
<accession>A0A5A9N061</accession>
<dbReference type="Proteomes" id="UP000324632">
    <property type="component" value="Chromosome 24"/>
</dbReference>
<name>A0A5A9N061_9TELE</name>
<dbReference type="FunFam" id="3.30.460.10:FF:000018">
    <property type="entry name" value="Mitochondrial assembly of ribosomal large subunit 1"/>
    <property type="match status" value="1"/>
</dbReference>
<dbReference type="PANTHER" id="PTHR21043">
    <property type="entry name" value="IOJAP SUPERFAMILY ORTHOLOG"/>
    <property type="match status" value="1"/>
</dbReference>
<comment type="function">
    <text evidence="4">Required for normal mitochondrial ribosome function and mitochondrial translation. May play a role in ribosome biogenesis by preventing premature association of the 28S and 39S ribosomal subunits. Interacts with mitochondrial ribosomal protein uL14m (MRPL14), probably blocking formation of intersubunit bridge B8, preventing association of the 28S and 39S ribosomal subunits. Addition to isolated mitochondrial ribosomal subunits partially inhibits translation, probably by interfering with the association of the 28S and 39S ribosomal subunits and the formation of functional ribosomes. May also participate in the assembly and/or regulation of the stability of the large subunit of the mitochondrial ribosome. May function as a ribosomal silencing factor.</text>
</comment>
<evidence type="ECO:0000256" key="2">
    <source>
        <dbReference type="ARBA" id="ARBA00010574"/>
    </source>
</evidence>
<evidence type="ECO:0000313" key="7">
    <source>
        <dbReference type="Proteomes" id="UP000324632"/>
    </source>
</evidence>
<dbReference type="Pfam" id="PF02410">
    <property type="entry name" value="RsfS"/>
    <property type="match status" value="1"/>
</dbReference>
<dbReference type="InterPro" id="IPR043519">
    <property type="entry name" value="NT_sf"/>
</dbReference>
<proteinExistence type="inferred from homology"/>
<evidence type="ECO:0000256" key="5">
    <source>
        <dbReference type="ARBA" id="ARBA00073331"/>
    </source>
</evidence>
<dbReference type="GO" id="GO:0090071">
    <property type="term" value="P:negative regulation of ribosome biogenesis"/>
    <property type="evidence" value="ECO:0007669"/>
    <property type="project" value="TreeGrafter"/>
</dbReference>
<dbReference type="Gene3D" id="3.30.460.10">
    <property type="entry name" value="Beta Polymerase, domain 2"/>
    <property type="match status" value="1"/>
</dbReference>
<dbReference type="InterPro" id="IPR004394">
    <property type="entry name" value="Iojap/RsfS/C7orf30"/>
</dbReference>
<sequence length="201" mass="23499">MIAARCFASYVRHMMTFRASRLQNKILTNTPTLRTHNYTTTENITTVRQASAEHLQTRNIHRSVEKFDVSMVVSVLRQENASDVCVIRVPAELKYTDHVIVVTGSSPRHLTAMAEFFIKVFKFLRRDDDAHVRLEGRDCDDWKCIDFGPLVIHLMLQECRETYELEKLWTLRSYDEQLARIPQDKLPTDFIYDMNTIQTSV</sequence>